<dbReference type="InterPro" id="IPR001094">
    <property type="entry name" value="Flavdoxin-like"/>
</dbReference>
<feature type="compositionally biased region" description="Acidic residues" evidence="4">
    <location>
        <begin position="84"/>
        <end position="104"/>
    </location>
</feature>
<dbReference type="InterPro" id="IPR017896">
    <property type="entry name" value="4Fe4S_Fe-S-bd"/>
</dbReference>
<sequence length="656" mass="70291">MEIFSVFIDDGCITCDACEEAAPDVFEVTDDTCFIKPDVRVDGGYDRNVDKSGLKPEAVSSLSDDIFDAADACPVDVIIVVEGTGEEEPEPEEEVIPEPEEEAASEGPVEVSGDDLDSLLTTGDRTLNILFGSQSGNSEELAAKFAKRASDYGLDATVHDMDGFDLASMAAMKRVLIICSTWGEGDMPDNAEELWQEASADSAPKMGDVGFSVLALGDSSYEFYCESGKDWDERLEGLGATRLVERVDCDVDYDAPAAAWAINALAAMAAVDGNGEFHEGQVEAIKDLVSGSAAAGASGDDGFSVPNTTAEVIQAEISIFRYDPVSASTGKDTWVCALPGHMTVLESLRMLKETHDGTLSFRDGPSDDPTTSISVNGRLILPGSVRLDSVAPIRDGGLRLRIEPLPAFDVIRDLVVDHWPLERVRESSKPWMVAAARDGAETSQGVIGTMEASTADALHSSTDFCSAPLLHSCSDATPHAEAYLGPAVLARTWARINDPRSSVRSITEMHAVMDSKGGIKAETDLASIRRQNASTRIIAEALLDARTSTLSRDAFNGRHGKHVWWYTWSVKSSGRVNDTVVYRQVLGPMGLLGNLFSGVTARMVLGFTRTGGNVFNGMLGMVAPPAGIGKMPKQFNSSVDDHHEVVAIFNEVDGRF</sequence>
<evidence type="ECO:0000256" key="4">
    <source>
        <dbReference type="SAM" id="MobiDB-lite"/>
    </source>
</evidence>
<accession>A0A075FLB5</accession>
<reference evidence="7" key="1">
    <citation type="journal article" date="2014" name="Genome Biol. Evol.">
        <title>Pangenome evidence for extensive interdomain horizontal transfer affecting lineage core and shell genes in uncultured planktonic thaumarchaeota and euryarchaeota.</title>
        <authorList>
            <person name="Deschamps P."/>
            <person name="Zivanovic Y."/>
            <person name="Moreira D."/>
            <person name="Rodriguez-Valera F."/>
            <person name="Lopez-Garcia P."/>
        </authorList>
    </citation>
    <scope>NUCLEOTIDE SEQUENCE</scope>
</reference>
<dbReference type="InterPro" id="IPR012675">
    <property type="entry name" value="Beta-grasp_dom_sf"/>
</dbReference>
<gene>
    <name evidence="7" type="primary">cysJ</name>
</gene>
<dbReference type="InterPro" id="IPR029039">
    <property type="entry name" value="Flavoprotein-like_sf"/>
</dbReference>
<feature type="domain" description="4Fe-4S ferredoxin-type" evidence="6">
    <location>
        <begin position="4"/>
        <end position="31"/>
    </location>
</feature>
<dbReference type="Gene3D" id="3.40.50.360">
    <property type="match status" value="1"/>
</dbReference>
<dbReference type="PANTHER" id="PTHR19384">
    <property type="entry name" value="NITRIC OXIDE SYNTHASE-RELATED"/>
    <property type="match status" value="1"/>
</dbReference>
<evidence type="ECO:0000256" key="1">
    <source>
        <dbReference type="ARBA" id="ARBA00001917"/>
    </source>
</evidence>
<dbReference type="GO" id="GO:0051536">
    <property type="term" value="F:iron-sulfur cluster binding"/>
    <property type="evidence" value="ECO:0007669"/>
    <property type="project" value="InterPro"/>
</dbReference>
<dbReference type="Pfam" id="PF13085">
    <property type="entry name" value="Fer2_3"/>
    <property type="match status" value="1"/>
</dbReference>
<organism evidence="7">
    <name type="scientific">uncultured marine group II/III euryarchaeote AD1000_19_G08</name>
    <dbReference type="NCBI Taxonomy" id="1457733"/>
    <lineage>
        <taxon>Archaea</taxon>
        <taxon>Methanobacteriati</taxon>
        <taxon>Methanobacteriota</taxon>
        <taxon>environmental samples</taxon>
    </lineage>
</organism>
<dbReference type="PROSITE" id="PS50902">
    <property type="entry name" value="FLAVODOXIN_LIKE"/>
    <property type="match status" value="1"/>
</dbReference>
<dbReference type="InterPro" id="IPR025192">
    <property type="entry name" value="Succ_DH/fum_Rdtase_N"/>
</dbReference>
<dbReference type="SUPFAM" id="SSF52218">
    <property type="entry name" value="Flavoproteins"/>
    <property type="match status" value="1"/>
</dbReference>
<dbReference type="GO" id="GO:0009055">
    <property type="term" value="F:electron transfer activity"/>
    <property type="evidence" value="ECO:0007669"/>
    <property type="project" value="InterPro"/>
</dbReference>
<dbReference type="SUPFAM" id="SSF54862">
    <property type="entry name" value="4Fe-4S ferredoxins"/>
    <property type="match status" value="1"/>
</dbReference>
<evidence type="ECO:0000259" key="6">
    <source>
        <dbReference type="PROSITE" id="PS51379"/>
    </source>
</evidence>
<dbReference type="Pfam" id="PF00258">
    <property type="entry name" value="Flavodoxin_1"/>
    <property type="match status" value="1"/>
</dbReference>
<dbReference type="PRINTS" id="PR00369">
    <property type="entry name" value="FLAVODOXIN"/>
</dbReference>
<dbReference type="AlphaFoldDB" id="A0A075FLB5"/>
<comment type="cofactor">
    <cofactor evidence="1">
        <name>FMN</name>
        <dbReference type="ChEBI" id="CHEBI:58210"/>
    </cofactor>
</comment>
<protein>
    <submittedName>
        <fullName evidence="7">Sulfite reductase subunit (CysJ)</fullName>
        <ecNumber evidence="7">1.8.1.2</ecNumber>
    </submittedName>
</protein>
<dbReference type="Gene3D" id="3.30.70.20">
    <property type="match status" value="1"/>
</dbReference>
<name>A0A075FLB5_9EURY</name>
<dbReference type="InterPro" id="IPR036010">
    <property type="entry name" value="2Fe-2S_ferredoxin-like_sf"/>
</dbReference>
<dbReference type="Pfam" id="PF13370">
    <property type="entry name" value="Fer4_13"/>
    <property type="match status" value="1"/>
</dbReference>
<evidence type="ECO:0000256" key="3">
    <source>
        <dbReference type="ARBA" id="ARBA00022643"/>
    </source>
</evidence>
<dbReference type="PROSITE" id="PS51379">
    <property type="entry name" value="4FE4S_FER_2"/>
    <property type="match status" value="1"/>
</dbReference>
<dbReference type="GO" id="GO:0010181">
    <property type="term" value="F:FMN binding"/>
    <property type="evidence" value="ECO:0007669"/>
    <property type="project" value="InterPro"/>
</dbReference>
<dbReference type="PANTHER" id="PTHR19384:SF128">
    <property type="entry name" value="NADPH OXIDOREDUCTASE A"/>
    <property type="match status" value="1"/>
</dbReference>
<dbReference type="SUPFAM" id="SSF54292">
    <property type="entry name" value="2Fe-2S ferredoxin-like"/>
    <property type="match status" value="1"/>
</dbReference>
<dbReference type="EMBL" id="KF900356">
    <property type="protein sequence ID" value="AIE92048.1"/>
    <property type="molecule type" value="Genomic_DNA"/>
</dbReference>
<feature type="domain" description="Flavodoxin-like" evidence="5">
    <location>
        <begin position="127"/>
        <end position="265"/>
    </location>
</feature>
<dbReference type="GO" id="GO:0050660">
    <property type="term" value="F:flavin adenine dinucleotide binding"/>
    <property type="evidence" value="ECO:0007669"/>
    <property type="project" value="TreeGrafter"/>
</dbReference>
<proteinExistence type="predicted"/>
<feature type="region of interest" description="Disordered" evidence="4">
    <location>
        <begin position="84"/>
        <end position="111"/>
    </location>
</feature>
<dbReference type="GO" id="GO:0004783">
    <property type="term" value="F:sulfite reductase (NADPH) activity"/>
    <property type="evidence" value="ECO:0007669"/>
    <property type="project" value="UniProtKB-EC"/>
</dbReference>
<dbReference type="EC" id="1.8.1.2" evidence="7"/>
<keyword evidence="2" id="KW-0285">Flavoprotein</keyword>
<evidence type="ECO:0000256" key="2">
    <source>
        <dbReference type="ARBA" id="ARBA00022630"/>
    </source>
</evidence>
<dbReference type="Gene3D" id="3.10.20.30">
    <property type="match status" value="1"/>
</dbReference>
<evidence type="ECO:0000259" key="5">
    <source>
        <dbReference type="PROSITE" id="PS50902"/>
    </source>
</evidence>
<evidence type="ECO:0000313" key="7">
    <source>
        <dbReference type="EMBL" id="AIE92048.1"/>
    </source>
</evidence>
<dbReference type="GO" id="GO:0005829">
    <property type="term" value="C:cytosol"/>
    <property type="evidence" value="ECO:0007669"/>
    <property type="project" value="TreeGrafter"/>
</dbReference>
<keyword evidence="7" id="KW-0560">Oxidoreductase</keyword>
<keyword evidence="3" id="KW-0288">FMN</keyword>
<dbReference type="InterPro" id="IPR008254">
    <property type="entry name" value="Flavodoxin/NO_synth"/>
</dbReference>